<dbReference type="Proteomes" id="UP001519271">
    <property type="component" value="Unassembled WGS sequence"/>
</dbReference>
<comment type="caution">
    <text evidence="2">The sequence shown here is derived from an EMBL/GenBank/DDBJ whole genome shotgun (WGS) entry which is preliminary data.</text>
</comment>
<proteinExistence type="predicted"/>
<dbReference type="RefSeq" id="WP_209460833.1">
    <property type="nucleotide sequence ID" value="NZ_JAGGKC010000036.1"/>
</dbReference>
<keyword evidence="1" id="KW-0812">Transmembrane</keyword>
<keyword evidence="1" id="KW-0472">Membrane</keyword>
<dbReference type="EMBL" id="JAGGKC010000036">
    <property type="protein sequence ID" value="MBP1920671.1"/>
    <property type="molecule type" value="Genomic_DNA"/>
</dbReference>
<keyword evidence="3" id="KW-1185">Reference proteome</keyword>
<accession>A0ABS4G7Z2</accession>
<feature type="transmembrane region" description="Helical" evidence="1">
    <location>
        <begin position="12"/>
        <end position="30"/>
    </location>
</feature>
<keyword evidence="1" id="KW-1133">Transmembrane helix</keyword>
<evidence type="ECO:0000313" key="2">
    <source>
        <dbReference type="EMBL" id="MBP1920671.1"/>
    </source>
</evidence>
<protein>
    <submittedName>
        <fullName evidence="2">Uncharacterized protein</fullName>
    </submittedName>
</protein>
<evidence type="ECO:0000313" key="3">
    <source>
        <dbReference type="Proteomes" id="UP001519271"/>
    </source>
</evidence>
<evidence type="ECO:0000256" key="1">
    <source>
        <dbReference type="SAM" id="Phobius"/>
    </source>
</evidence>
<sequence length="153" mass="17490">MNTVLAVKRLRLIHVVLTAVIFITLLISAGCTRSNDKPPKLDTPLPKVHSGTYESEDARFTFKGDGKTVLVELSDRYLDVLKNPPNDSEYLYTFTWYDFGEYRYDAATNIRLYHVETKTSIDFSLYDTATYDRISISFPLPDKAPQVLIRVSD</sequence>
<organism evidence="2 3">
    <name type="scientific">Youngiibacter multivorans</name>
    <dbReference type="NCBI Taxonomy" id="937251"/>
    <lineage>
        <taxon>Bacteria</taxon>
        <taxon>Bacillati</taxon>
        <taxon>Bacillota</taxon>
        <taxon>Clostridia</taxon>
        <taxon>Eubacteriales</taxon>
        <taxon>Clostridiaceae</taxon>
        <taxon>Youngiibacter</taxon>
    </lineage>
</organism>
<gene>
    <name evidence="2" type="ORF">J2Z34_003186</name>
</gene>
<reference evidence="2 3" key="1">
    <citation type="submission" date="2021-03" db="EMBL/GenBank/DDBJ databases">
        <title>Genomic Encyclopedia of Type Strains, Phase IV (KMG-IV): sequencing the most valuable type-strain genomes for metagenomic binning, comparative biology and taxonomic classification.</title>
        <authorList>
            <person name="Goeker M."/>
        </authorList>
    </citation>
    <scope>NUCLEOTIDE SEQUENCE [LARGE SCALE GENOMIC DNA]</scope>
    <source>
        <strain evidence="2 3">DSM 6139</strain>
    </source>
</reference>
<name>A0ABS4G7Z2_9CLOT</name>